<dbReference type="InterPro" id="IPR007167">
    <property type="entry name" value="Fe-transptr_FeoA-like"/>
</dbReference>
<keyword evidence="2" id="KW-0812">Transmembrane</keyword>
<sequence length="100" mass="11776">MRIYIFMLLFYRVFTLKIDIIVVVIMTLLDMQHNETYRIKSVCNMQNLLAQRLHSLGIYEGASVRLGYVSMWQHTYSVYVNGTQVALRKSEAELIEIEKI</sequence>
<dbReference type="GeneID" id="60657533"/>
<comment type="caution">
    <text evidence="4">The sequence shown here is derived from an EMBL/GenBank/DDBJ whole genome shotgun (WGS) entry which is preliminary data.</text>
</comment>
<dbReference type="Proteomes" id="UP000029870">
    <property type="component" value="Unassembled WGS sequence"/>
</dbReference>
<dbReference type="Pfam" id="PF04023">
    <property type="entry name" value="FeoA"/>
    <property type="match status" value="1"/>
</dbReference>
<dbReference type="InterPro" id="IPR052713">
    <property type="entry name" value="FeoA"/>
</dbReference>
<proteinExistence type="predicted"/>
<dbReference type="Gene3D" id="2.30.30.90">
    <property type="match status" value="1"/>
</dbReference>
<evidence type="ECO:0000259" key="3">
    <source>
        <dbReference type="SMART" id="SM00899"/>
    </source>
</evidence>
<evidence type="ECO:0000313" key="5">
    <source>
        <dbReference type="Proteomes" id="UP000029870"/>
    </source>
</evidence>
<dbReference type="AlphaFoldDB" id="A0A6D2C6H6"/>
<dbReference type="InterPro" id="IPR038157">
    <property type="entry name" value="FeoA_core_dom"/>
</dbReference>
<evidence type="ECO:0000256" key="2">
    <source>
        <dbReference type="SAM" id="Phobius"/>
    </source>
</evidence>
<name>A0A6D2C6H6_9HELI</name>
<keyword evidence="2" id="KW-1133">Transmembrane helix</keyword>
<accession>A0A6D2C6H6</accession>
<gene>
    <name evidence="4" type="ORF">LS77_007920</name>
</gene>
<reference evidence="4 5" key="1">
    <citation type="journal article" date="2014" name="Genome Announc.">
        <title>Draft genome sequences of eight enterohepatic helicobacter species isolated from both laboratory and wild rodents.</title>
        <authorList>
            <person name="Sheh A."/>
            <person name="Shen Z."/>
            <person name="Fox J.G."/>
        </authorList>
    </citation>
    <scope>NUCLEOTIDE SEQUENCE [LARGE SCALE GENOMIC DNA]</scope>
    <source>
        <strain evidence="4 5">Missouri</strain>
    </source>
</reference>
<evidence type="ECO:0000313" key="4">
    <source>
        <dbReference type="EMBL" id="TLE03851.1"/>
    </source>
</evidence>
<dbReference type="EMBL" id="JRPH02000024">
    <property type="protein sequence ID" value="TLE03851.1"/>
    <property type="molecule type" value="Genomic_DNA"/>
</dbReference>
<keyword evidence="2" id="KW-0472">Membrane</keyword>
<protein>
    <submittedName>
        <fullName evidence="4">Ferrous iron transport protein A</fullName>
    </submittedName>
</protein>
<dbReference type="PANTHER" id="PTHR42954">
    <property type="entry name" value="FE(2+) TRANSPORT PROTEIN A"/>
    <property type="match status" value="1"/>
</dbReference>
<dbReference type="InterPro" id="IPR008988">
    <property type="entry name" value="Transcriptional_repressor_C"/>
</dbReference>
<dbReference type="PANTHER" id="PTHR42954:SF1">
    <property type="entry name" value="FERROUS IRON TRANSPORTER FEOA DOMAIN-CONTAINING PROTEIN"/>
    <property type="match status" value="1"/>
</dbReference>
<evidence type="ECO:0000256" key="1">
    <source>
        <dbReference type="ARBA" id="ARBA00023004"/>
    </source>
</evidence>
<dbReference type="RefSeq" id="WP_138160868.1">
    <property type="nucleotide sequence ID" value="NZ_CABKOK010000009.1"/>
</dbReference>
<feature type="domain" description="Ferrous iron transporter FeoA-like" evidence="3">
    <location>
        <begin position="26"/>
        <end position="99"/>
    </location>
</feature>
<dbReference type="GO" id="GO:0046914">
    <property type="term" value="F:transition metal ion binding"/>
    <property type="evidence" value="ECO:0007669"/>
    <property type="project" value="InterPro"/>
</dbReference>
<keyword evidence="1" id="KW-0408">Iron</keyword>
<feature type="transmembrane region" description="Helical" evidence="2">
    <location>
        <begin position="6"/>
        <end position="29"/>
    </location>
</feature>
<organism evidence="4 5">
    <name type="scientific">Helicobacter bilis</name>
    <dbReference type="NCBI Taxonomy" id="37372"/>
    <lineage>
        <taxon>Bacteria</taxon>
        <taxon>Pseudomonadati</taxon>
        <taxon>Campylobacterota</taxon>
        <taxon>Epsilonproteobacteria</taxon>
        <taxon>Campylobacterales</taxon>
        <taxon>Helicobacteraceae</taxon>
        <taxon>Helicobacter</taxon>
    </lineage>
</organism>
<dbReference type="SUPFAM" id="SSF50037">
    <property type="entry name" value="C-terminal domain of transcriptional repressors"/>
    <property type="match status" value="1"/>
</dbReference>
<dbReference type="SMART" id="SM00899">
    <property type="entry name" value="FeoA"/>
    <property type="match status" value="1"/>
</dbReference>